<sequence>MQSSQIRTVWFPDHTRLSKSQQCTSTRKRSHHDPCRFKAEITAPMEAIGGCLFSEHAQNAEMFQIVPEGECA</sequence>
<evidence type="ECO:0000313" key="2">
    <source>
        <dbReference type="Proteomes" id="UP001234178"/>
    </source>
</evidence>
<reference evidence="1 2" key="1">
    <citation type="journal article" date="2023" name="Nucleic Acids Res.">
        <title>The hologenome of Daphnia magna reveals possible DNA methylation and microbiome-mediated evolution of the host genome.</title>
        <authorList>
            <person name="Chaturvedi A."/>
            <person name="Li X."/>
            <person name="Dhandapani V."/>
            <person name="Marshall H."/>
            <person name="Kissane S."/>
            <person name="Cuenca-Cambronero M."/>
            <person name="Asole G."/>
            <person name="Calvet F."/>
            <person name="Ruiz-Romero M."/>
            <person name="Marangio P."/>
            <person name="Guigo R."/>
            <person name="Rago D."/>
            <person name="Mirbahai L."/>
            <person name="Eastwood N."/>
            <person name="Colbourne J.K."/>
            <person name="Zhou J."/>
            <person name="Mallon E."/>
            <person name="Orsini L."/>
        </authorList>
    </citation>
    <scope>NUCLEOTIDE SEQUENCE [LARGE SCALE GENOMIC DNA]</scope>
    <source>
        <strain evidence="1">LRV0_1</strain>
    </source>
</reference>
<evidence type="ECO:0000313" key="1">
    <source>
        <dbReference type="EMBL" id="KAK4014377.1"/>
    </source>
</evidence>
<proteinExistence type="predicted"/>
<gene>
    <name evidence="1" type="ORF">OUZ56_026900</name>
</gene>
<keyword evidence="2" id="KW-1185">Reference proteome</keyword>
<organism evidence="1 2">
    <name type="scientific">Daphnia magna</name>
    <dbReference type="NCBI Taxonomy" id="35525"/>
    <lineage>
        <taxon>Eukaryota</taxon>
        <taxon>Metazoa</taxon>
        <taxon>Ecdysozoa</taxon>
        <taxon>Arthropoda</taxon>
        <taxon>Crustacea</taxon>
        <taxon>Branchiopoda</taxon>
        <taxon>Diplostraca</taxon>
        <taxon>Cladocera</taxon>
        <taxon>Anomopoda</taxon>
        <taxon>Daphniidae</taxon>
        <taxon>Daphnia</taxon>
    </lineage>
</organism>
<comment type="caution">
    <text evidence="1">The sequence shown here is derived from an EMBL/GenBank/DDBJ whole genome shotgun (WGS) entry which is preliminary data.</text>
</comment>
<dbReference type="Proteomes" id="UP001234178">
    <property type="component" value="Unassembled WGS sequence"/>
</dbReference>
<name>A0ABQ9ZN57_9CRUS</name>
<accession>A0ABQ9ZN57</accession>
<protein>
    <submittedName>
        <fullName evidence="1">Uncharacterized protein</fullName>
    </submittedName>
</protein>
<dbReference type="EMBL" id="JAOYFB010000004">
    <property type="protein sequence ID" value="KAK4014377.1"/>
    <property type="molecule type" value="Genomic_DNA"/>
</dbReference>